<feature type="region of interest" description="Disordered" evidence="1">
    <location>
        <begin position="1"/>
        <end position="33"/>
    </location>
</feature>
<gene>
    <name evidence="2" type="ORF">Tci_928905</name>
</gene>
<accession>A0A699XGD5</accession>
<evidence type="ECO:0000256" key="1">
    <source>
        <dbReference type="SAM" id="MobiDB-lite"/>
    </source>
</evidence>
<dbReference type="EMBL" id="BKCJ011835087">
    <property type="protein sequence ID" value="GFD56936.1"/>
    <property type="molecule type" value="Genomic_DNA"/>
</dbReference>
<proteinExistence type="predicted"/>
<comment type="caution">
    <text evidence="2">The sequence shown here is derived from an EMBL/GenBank/DDBJ whole genome shotgun (WGS) entry which is preliminary data.</text>
</comment>
<reference evidence="2" key="1">
    <citation type="journal article" date="2019" name="Sci. Rep.">
        <title>Draft genome of Tanacetum cinerariifolium, the natural source of mosquito coil.</title>
        <authorList>
            <person name="Yamashiro T."/>
            <person name="Shiraishi A."/>
            <person name="Satake H."/>
            <person name="Nakayama K."/>
        </authorList>
    </citation>
    <scope>NUCLEOTIDE SEQUENCE</scope>
</reference>
<feature type="non-terminal residue" evidence="2">
    <location>
        <position position="83"/>
    </location>
</feature>
<feature type="compositionally biased region" description="Basic and acidic residues" evidence="1">
    <location>
        <begin position="14"/>
        <end position="33"/>
    </location>
</feature>
<protein>
    <submittedName>
        <fullName evidence="2">Uncharacterized protein</fullName>
    </submittedName>
</protein>
<sequence length="83" mass="9442">AKEKLEVAARWSSHNREEKKRAKEDDQESKDEVKETIDWAAIGTMIKDGADDPISCAKVCKEVEDCLQWRHTVKGDGECHLSK</sequence>
<feature type="non-terminal residue" evidence="2">
    <location>
        <position position="1"/>
    </location>
</feature>
<organism evidence="2">
    <name type="scientific">Tanacetum cinerariifolium</name>
    <name type="common">Dalmatian daisy</name>
    <name type="synonym">Chrysanthemum cinerariifolium</name>
    <dbReference type="NCBI Taxonomy" id="118510"/>
    <lineage>
        <taxon>Eukaryota</taxon>
        <taxon>Viridiplantae</taxon>
        <taxon>Streptophyta</taxon>
        <taxon>Embryophyta</taxon>
        <taxon>Tracheophyta</taxon>
        <taxon>Spermatophyta</taxon>
        <taxon>Magnoliopsida</taxon>
        <taxon>eudicotyledons</taxon>
        <taxon>Gunneridae</taxon>
        <taxon>Pentapetalae</taxon>
        <taxon>asterids</taxon>
        <taxon>campanulids</taxon>
        <taxon>Asterales</taxon>
        <taxon>Asteraceae</taxon>
        <taxon>Asteroideae</taxon>
        <taxon>Anthemideae</taxon>
        <taxon>Anthemidinae</taxon>
        <taxon>Tanacetum</taxon>
    </lineage>
</organism>
<name>A0A699XGD5_TANCI</name>
<evidence type="ECO:0000313" key="2">
    <source>
        <dbReference type="EMBL" id="GFD56936.1"/>
    </source>
</evidence>
<dbReference type="AlphaFoldDB" id="A0A699XGD5"/>